<gene>
    <name evidence="7" type="ORF">Purlil1_4889</name>
</gene>
<organism evidence="7 8">
    <name type="scientific">Purpureocillium lilacinum</name>
    <name type="common">Paecilomyces lilacinus</name>
    <dbReference type="NCBI Taxonomy" id="33203"/>
    <lineage>
        <taxon>Eukaryota</taxon>
        <taxon>Fungi</taxon>
        <taxon>Dikarya</taxon>
        <taxon>Ascomycota</taxon>
        <taxon>Pezizomycotina</taxon>
        <taxon>Sordariomycetes</taxon>
        <taxon>Hypocreomycetidae</taxon>
        <taxon>Hypocreales</taxon>
        <taxon>Ophiocordycipitaceae</taxon>
        <taxon>Purpureocillium</taxon>
    </lineage>
</organism>
<feature type="domain" description="Gfo/Idh/MocA-like oxidoreductase N-terminal" evidence="4">
    <location>
        <begin position="692"/>
        <end position="809"/>
    </location>
</feature>
<dbReference type="Pfam" id="PF22725">
    <property type="entry name" value="GFO_IDH_MocA_C3"/>
    <property type="match status" value="1"/>
</dbReference>
<dbReference type="PANTHER" id="PTHR10622:SF10">
    <property type="entry name" value="HET DOMAIN-CONTAINING PROTEIN"/>
    <property type="match status" value="1"/>
</dbReference>
<sequence length="1667" mass="184238">MWIVCFVDETKDVQTLYDDREKKPSQLEGKVPGYPHALTRLPMRLGEPQAPLPVTLGFDADTLHNCKDLEQRRLSKIPSGCKLGWSNSPRHSPLPLDTWREARLMKYYVEYMSSWFDLCDSKQHFAIDVPQRALSCPTLLNAIFALSSRHLSLKGKHFDTWISNHYHEQCLQQLSSISSDSQALRNDDLLAATILLRTLEELEGQFLATRIVMPRPLLTSLRVVPLLGTDNEGHLLGIQVFMTAHGDASTASSLRKAAFWIGLRQEVTMAVASQRPIKTSLNHGFVDLSFGTADDDTWANRVIVHCAKVVQFCFGKDHHSLEEYRALVEYEEGWLCARPSSFLPIAYSEPDPSRGEVFPHILYLNHAIVIGVVHCILAQALLMCYDPTVPRVGPSRMAAQAAREEGIRRQVLLLCGTALSNESTIPAMITASLGIATCGDRLNDEGERKALLDAAALRESPTRYNCNCRICRASAGGILGPDAHLPSEATKWQFHPKDSSCELEDSRSRKLARLGGFPNLAIPLQPPQMMQLTTCRPEGKSGHQTASKPGLSEILANLEVGEVCPDKSGGSSSGTGGCGHGQRSPQWPPVTAPVLPQRGAVPGRSWRDLSGLSGLSGETARCAVVGGVSSGDSGKVETRPKTELAGSWPPWRETEVDPTMSEETLRITKRLTQELAPLSTAAVAVSMPPRKLKIGVAGLGRMGKRHALNFFQSVPRAELVAVSSPDPKEREWAQEHLGASGVGVYEHFDDMLKHAGLEAVCIASATAVHAAQSIAAIDAGKHVLCEKPLATTPEVSQTVVDAAARRPELKVMCGFSRRFDESYRDAYAKMQAGVIGRPCVFRSQTCDMLDPSGFFVAYAEFSGGIFVDCSIHDIDLALWFFGEDGESKVRSVSAVGITAVEPGLRKYNDRDNAVGLIEFTDGRIVHLYCSRMMAAGQEDTTEVIGTKGKLGVNTIPVANLVRVYEPTGIRHEVPKNYWDRFKNAFTQEAIEFSDCCLDDTPVPVKLETAVSAVRIGAALQESMITGQKIWFNNGKRLISSFSQLHCPPRDFAHIITTIPNSQGVATRAMRLISTKTLELEEFFDSHVPDYAILSHTWADGEVSLQDWADRNNRRFKPGFQKIVKACAEAVKDGIDYMWVDTNCIDKTSSAELSEAVNSMFKWYQWSVVCYAHLEDVSHASIQDCSEPDSEFRKARWFTRGWTLQELIAPPCIAQRLSWASSRSTTRVEDQAYSLLGLFDISMPLVYGEGSEAFARLLEEIMRKYTDHSILASQLRYVDFLPRSPKEFCESQFVATGKSTQLRKHYTPQIHSYPFQMTNSGLQMTLPIVATLAPAFVFGVLDCWDATSGTTQTTRSLYRIWIPLVRKGPEKIRQFTRVLWPSPFLPVRLVSDHELDMNQGPGQSGLTKKVVALALPSRDDAALGPIDLVPPDSYQDILIQKPYATTLSVPKWQPREAGSPFLICLPRGPAKYRLYGVFPQSNDTDELFREQLSSALPLVQSRQLPQLGRVCSPTSEGDEGVQQTAPDIHGAIIVFKERRSQPPRFVAVCLANVPETDENGATIYDPKCMIIPSWRPDNVDDQKDAMSGVNVRELARTDANGDLLVTVQKAPCPSNATAKGMEHRFVGLTQIVFDRNELIVEQARLSALNAFVMPGMLAYMGETCSDEE</sequence>
<dbReference type="InterPro" id="IPR036291">
    <property type="entry name" value="NAD(P)-bd_dom_sf"/>
</dbReference>
<feature type="domain" description="Heterokaryon incompatibility" evidence="5">
    <location>
        <begin position="1090"/>
        <end position="1180"/>
    </location>
</feature>
<evidence type="ECO:0000259" key="6">
    <source>
        <dbReference type="Pfam" id="PF22725"/>
    </source>
</evidence>
<dbReference type="InterPro" id="IPR021858">
    <property type="entry name" value="Fun_TF"/>
</dbReference>
<feature type="compositionally biased region" description="Gly residues" evidence="3">
    <location>
        <begin position="571"/>
        <end position="580"/>
    </location>
</feature>
<evidence type="ECO:0000313" key="7">
    <source>
        <dbReference type="EMBL" id="KAK4090753.1"/>
    </source>
</evidence>
<evidence type="ECO:0000259" key="5">
    <source>
        <dbReference type="Pfam" id="PF06985"/>
    </source>
</evidence>
<evidence type="ECO:0000256" key="2">
    <source>
        <dbReference type="ARBA" id="ARBA00023242"/>
    </source>
</evidence>
<accession>A0ABR0C4X3</accession>
<dbReference type="Pfam" id="PF11951">
    <property type="entry name" value="Fungal_trans_2"/>
    <property type="match status" value="1"/>
</dbReference>
<proteinExistence type="inferred from homology"/>
<evidence type="ECO:0000259" key="4">
    <source>
        <dbReference type="Pfam" id="PF01408"/>
    </source>
</evidence>
<reference evidence="7 8" key="1">
    <citation type="journal article" date="2024" name="Microbiol. Resour. Announc.">
        <title>Genome annotations for the ascomycete fungi Trichoderma harzianum, Trichoderma aggressivum, and Purpureocillium lilacinum.</title>
        <authorList>
            <person name="Beijen E.P.W."/>
            <person name="Ohm R.A."/>
        </authorList>
    </citation>
    <scope>NUCLEOTIDE SEQUENCE [LARGE SCALE GENOMIC DNA]</scope>
    <source>
        <strain evidence="7 8">CBS 150709</strain>
    </source>
</reference>
<dbReference type="Gene3D" id="3.40.50.720">
    <property type="entry name" value="NAD(P)-binding Rossmann-like Domain"/>
    <property type="match status" value="1"/>
</dbReference>
<dbReference type="Gene3D" id="3.30.360.10">
    <property type="entry name" value="Dihydrodipicolinate Reductase, domain 2"/>
    <property type="match status" value="1"/>
</dbReference>
<evidence type="ECO:0000256" key="1">
    <source>
        <dbReference type="ARBA" id="ARBA00010928"/>
    </source>
</evidence>
<dbReference type="Pfam" id="PF01408">
    <property type="entry name" value="GFO_IDH_MocA"/>
    <property type="match status" value="1"/>
</dbReference>
<comment type="similarity">
    <text evidence="1">Belongs to the Gfo/Idh/MocA family.</text>
</comment>
<keyword evidence="2" id="KW-0539">Nucleus</keyword>
<keyword evidence="8" id="KW-1185">Reference proteome</keyword>
<dbReference type="Pfam" id="PF06985">
    <property type="entry name" value="HET"/>
    <property type="match status" value="1"/>
</dbReference>
<feature type="domain" description="GFO/IDH/MocA-like oxidoreductase" evidence="6">
    <location>
        <begin position="823"/>
        <end position="950"/>
    </location>
</feature>
<dbReference type="SUPFAM" id="SSF51735">
    <property type="entry name" value="NAD(P)-binding Rossmann-fold domains"/>
    <property type="match status" value="1"/>
</dbReference>
<dbReference type="PANTHER" id="PTHR10622">
    <property type="entry name" value="HET DOMAIN-CONTAINING PROTEIN"/>
    <property type="match status" value="1"/>
</dbReference>
<dbReference type="Proteomes" id="UP001287286">
    <property type="component" value="Unassembled WGS sequence"/>
</dbReference>
<comment type="caution">
    <text evidence="7">The sequence shown here is derived from an EMBL/GenBank/DDBJ whole genome shotgun (WGS) entry which is preliminary data.</text>
</comment>
<name>A0ABR0C4X3_PURLI</name>
<evidence type="ECO:0000256" key="3">
    <source>
        <dbReference type="SAM" id="MobiDB-lite"/>
    </source>
</evidence>
<dbReference type="InterPro" id="IPR000683">
    <property type="entry name" value="Gfo/Idh/MocA-like_OxRdtase_N"/>
</dbReference>
<dbReference type="SUPFAM" id="SSF55347">
    <property type="entry name" value="Glyceraldehyde-3-phosphate dehydrogenase-like, C-terminal domain"/>
    <property type="match status" value="1"/>
</dbReference>
<evidence type="ECO:0000313" key="8">
    <source>
        <dbReference type="Proteomes" id="UP001287286"/>
    </source>
</evidence>
<dbReference type="InterPro" id="IPR010730">
    <property type="entry name" value="HET"/>
</dbReference>
<protein>
    <submittedName>
        <fullName evidence="7">Transcriptional regulator family: Fungal Specific TF</fullName>
    </submittedName>
</protein>
<dbReference type="EMBL" id="JAWRVI010000014">
    <property type="protein sequence ID" value="KAK4090753.1"/>
    <property type="molecule type" value="Genomic_DNA"/>
</dbReference>
<feature type="region of interest" description="Disordered" evidence="3">
    <location>
        <begin position="566"/>
        <end position="588"/>
    </location>
</feature>
<dbReference type="InterPro" id="IPR055170">
    <property type="entry name" value="GFO_IDH_MocA-like_dom"/>
</dbReference>